<reference evidence="1" key="1">
    <citation type="submission" date="2019-08" db="EMBL/GenBank/DDBJ databases">
        <authorList>
            <person name="Kucharzyk K."/>
            <person name="Murdoch R.W."/>
            <person name="Higgins S."/>
            <person name="Loffler F."/>
        </authorList>
    </citation>
    <scope>NUCLEOTIDE SEQUENCE</scope>
</reference>
<evidence type="ECO:0000313" key="1">
    <source>
        <dbReference type="EMBL" id="MPM20072.1"/>
    </source>
</evidence>
<sequence>MNGNTQIGVVNGTAHTQKSLGVKIKHECFRTDTVSGQLFLFHIDADLFFLLAENPDISDCIYCSEFIAEIVHISFKLAVILVFRLHCDQQRRCVSEIVIDNNSQHIRRKHHFKIFQTMTDL</sequence>
<dbReference type="AlphaFoldDB" id="A0A644XV23"/>
<proteinExistence type="predicted"/>
<comment type="caution">
    <text evidence="1">The sequence shown here is derived from an EMBL/GenBank/DDBJ whole genome shotgun (WGS) entry which is preliminary data.</text>
</comment>
<protein>
    <submittedName>
        <fullName evidence="1">Uncharacterized protein</fullName>
    </submittedName>
</protein>
<accession>A0A644XV23</accession>
<name>A0A644XV23_9ZZZZ</name>
<dbReference type="EMBL" id="VSSQ01003305">
    <property type="protein sequence ID" value="MPM20072.1"/>
    <property type="molecule type" value="Genomic_DNA"/>
</dbReference>
<gene>
    <name evidence="1" type="ORF">SDC9_66499</name>
</gene>
<organism evidence="1">
    <name type="scientific">bioreactor metagenome</name>
    <dbReference type="NCBI Taxonomy" id="1076179"/>
    <lineage>
        <taxon>unclassified sequences</taxon>
        <taxon>metagenomes</taxon>
        <taxon>ecological metagenomes</taxon>
    </lineage>
</organism>